<dbReference type="EMBL" id="SJSA01000001">
    <property type="protein sequence ID" value="TGG40638.1"/>
    <property type="molecule type" value="Genomic_DNA"/>
</dbReference>
<dbReference type="RefSeq" id="WP_135471635.1">
    <property type="nucleotide sequence ID" value="NZ_CASGTF010000045.1"/>
</dbReference>
<keyword evidence="4 6" id="KW-0378">Hydrolase</keyword>
<dbReference type="GO" id="GO:0004519">
    <property type="term" value="F:endonuclease activity"/>
    <property type="evidence" value="ECO:0007669"/>
    <property type="project" value="UniProtKB-KW"/>
</dbReference>
<gene>
    <name evidence="8" type="primary">vsr</name>
    <name evidence="8" type="ORF">EZ315_08145</name>
</gene>
<dbReference type="CDD" id="cd00221">
    <property type="entry name" value="Vsr"/>
    <property type="match status" value="1"/>
</dbReference>
<keyword evidence="9" id="KW-1185">Reference proteome</keyword>
<dbReference type="InterPro" id="IPR011335">
    <property type="entry name" value="Restrct_endonuc-II-like"/>
</dbReference>
<evidence type="ECO:0000256" key="1">
    <source>
        <dbReference type="ARBA" id="ARBA00022722"/>
    </source>
</evidence>
<protein>
    <recommendedName>
        <fullName evidence="6">Very short patch repair endonuclease</fullName>
        <ecNumber evidence="6">3.1.-.-</ecNumber>
    </recommendedName>
</protein>
<evidence type="ECO:0000256" key="2">
    <source>
        <dbReference type="ARBA" id="ARBA00022759"/>
    </source>
</evidence>
<dbReference type="InterPro" id="IPR004603">
    <property type="entry name" value="DNA_mismatch_endonuc_vsr"/>
</dbReference>
<dbReference type="AlphaFoldDB" id="A0A4Z0VAR0"/>
<dbReference type="Gene3D" id="3.40.960.10">
    <property type="entry name" value="VSR Endonuclease"/>
    <property type="match status" value="1"/>
</dbReference>
<dbReference type="SUPFAM" id="SSF52980">
    <property type="entry name" value="Restriction endonuclease-like"/>
    <property type="match status" value="1"/>
</dbReference>
<evidence type="ECO:0000313" key="8">
    <source>
        <dbReference type="EMBL" id="TGG40638.1"/>
    </source>
</evidence>
<accession>A0A4Z0VAR0</accession>
<keyword evidence="5 6" id="KW-0234">DNA repair</keyword>
<keyword evidence="1 6" id="KW-0540">Nuclease</keyword>
<dbReference type="Proteomes" id="UP000297635">
    <property type="component" value="Unassembled WGS sequence"/>
</dbReference>
<proteinExistence type="inferred from homology"/>
<reference evidence="8 9" key="1">
    <citation type="submission" date="2019-02" db="EMBL/GenBank/DDBJ databases">
        <title>Isolation and identification of novel species under the genus Muribaculum.</title>
        <authorList>
            <person name="Miyake S."/>
            <person name="Ding Y."/>
            <person name="Low A."/>
            <person name="Soh M."/>
            <person name="Seedorf H."/>
        </authorList>
    </citation>
    <scope>NUCLEOTIDE SEQUENCE [LARGE SCALE GENOMIC DNA]</scope>
    <source>
        <strain evidence="8 9">TLL-A3</strain>
    </source>
</reference>
<evidence type="ECO:0000256" key="5">
    <source>
        <dbReference type="ARBA" id="ARBA00023204"/>
    </source>
</evidence>
<organism evidence="8 9">
    <name type="scientific">Duncaniella freteri</name>
    <dbReference type="NCBI Taxonomy" id="2530391"/>
    <lineage>
        <taxon>Bacteria</taxon>
        <taxon>Pseudomonadati</taxon>
        <taxon>Bacteroidota</taxon>
        <taxon>Bacteroidia</taxon>
        <taxon>Bacteroidales</taxon>
        <taxon>Muribaculaceae</taxon>
        <taxon>Duncaniella</taxon>
    </lineage>
</organism>
<keyword evidence="3 6" id="KW-0227">DNA damage</keyword>
<evidence type="ECO:0000313" key="9">
    <source>
        <dbReference type="Proteomes" id="UP000297635"/>
    </source>
</evidence>
<keyword evidence="2 6" id="KW-0255">Endonuclease</keyword>
<evidence type="ECO:0000256" key="4">
    <source>
        <dbReference type="ARBA" id="ARBA00022801"/>
    </source>
</evidence>
<comment type="similarity">
    <text evidence="6">Belongs to the vsr family.</text>
</comment>
<name>A0A4Z0VAR0_9BACT</name>
<dbReference type="GO" id="GO:0016787">
    <property type="term" value="F:hydrolase activity"/>
    <property type="evidence" value="ECO:0007669"/>
    <property type="project" value="UniProtKB-KW"/>
</dbReference>
<dbReference type="PIRSF" id="PIRSF018267">
    <property type="entry name" value="VSR_endonuc"/>
    <property type="match status" value="1"/>
</dbReference>
<dbReference type="NCBIfam" id="TIGR00632">
    <property type="entry name" value="vsr"/>
    <property type="match status" value="1"/>
</dbReference>
<comment type="function">
    <text evidence="6">May nick specific sequences that contain T:G mispairs resulting from m5C-deamination.</text>
</comment>
<comment type="caution">
    <text evidence="8">The sequence shown here is derived from an EMBL/GenBank/DDBJ whole genome shotgun (WGS) entry which is preliminary data.</text>
</comment>
<dbReference type="GO" id="GO:0006298">
    <property type="term" value="P:mismatch repair"/>
    <property type="evidence" value="ECO:0007669"/>
    <property type="project" value="UniProtKB-UniRule"/>
</dbReference>
<dbReference type="Pfam" id="PF03852">
    <property type="entry name" value="Vsr"/>
    <property type="match status" value="1"/>
</dbReference>
<evidence type="ECO:0000256" key="6">
    <source>
        <dbReference type="PIRNR" id="PIRNR018267"/>
    </source>
</evidence>
<evidence type="ECO:0000256" key="7">
    <source>
        <dbReference type="SAM" id="MobiDB-lite"/>
    </source>
</evidence>
<feature type="region of interest" description="Disordered" evidence="7">
    <location>
        <begin position="140"/>
        <end position="166"/>
    </location>
</feature>
<dbReference type="EC" id="3.1.-.-" evidence="6"/>
<dbReference type="GeneID" id="82149761"/>
<evidence type="ECO:0000256" key="3">
    <source>
        <dbReference type="ARBA" id="ARBA00022763"/>
    </source>
</evidence>
<sequence>MADRMTPQQRSRCMAAIKGKDTRPEIAVRRFLYSQGLRFRVNNRRLPGSPDIVLPRYRTVIFVDGCFWHGHEGCRHSRLPESNREYWLHKITLNRARDYRVDVELRQMGWIVMHIWECEIDETSLQILYQRIVGTPGIGEGYASTSDNDGGSSLAAEPPEAYGLPY</sequence>